<dbReference type="EMBL" id="WUXR01000008">
    <property type="protein sequence ID" value="MBM4567242.1"/>
    <property type="molecule type" value="Genomic_DNA"/>
</dbReference>
<proteinExistence type="predicted"/>
<dbReference type="Proteomes" id="UP000608063">
    <property type="component" value="Unassembled WGS sequence"/>
</dbReference>
<evidence type="ECO:0008006" key="5">
    <source>
        <dbReference type="Google" id="ProtNLM"/>
    </source>
</evidence>
<dbReference type="EMBL" id="WVDC01000001">
    <property type="protein sequence ID" value="NKW40082.1"/>
    <property type="molecule type" value="Genomic_DNA"/>
</dbReference>
<accession>A0A9Q5RRD7</accession>
<reference evidence="2" key="2">
    <citation type="journal article" date="2020" name="Environ. Microbiol.">
        <title>The novel and transferable erm(51) gene confers Macrolides, Lincosamides, and Streptogramins B (MLSB) resistance to clonal Rhodococcus equi in the environment.</title>
        <authorList>
            <person name="Huber L."/>
            <person name="Giguere S."/>
            <person name="Slovis N.M."/>
            <person name="Alvarez-Narvaez S."/>
            <person name="Hart K.A."/>
            <person name="Greiter M."/>
            <person name="Morris E.R.A."/>
            <person name="Cohen N.D."/>
        </authorList>
    </citation>
    <scope>NUCLEOTIDE SEQUENCE</scope>
    <source>
        <strain evidence="2">Lh_116_1</strain>
        <strain evidence="3">Lh_16_1</strain>
    </source>
</reference>
<evidence type="ECO:0000313" key="1">
    <source>
        <dbReference type="EMBL" id="MBM4567242.1"/>
    </source>
</evidence>
<evidence type="ECO:0000313" key="2">
    <source>
        <dbReference type="EMBL" id="NKT81645.1"/>
    </source>
</evidence>
<reference evidence="1" key="1">
    <citation type="submission" date="2019-11" db="EMBL/GenBank/DDBJ databases">
        <title>Spread of Macrolides and rifampicin resistant Rhodococcus equi in clinical isolates in the USA.</title>
        <authorList>
            <person name="Alvarez-Narvaez S."/>
            <person name="Huber L."/>
            <person name="Cohen N.D."/>
            <person name="Slovis N."/>
            <person name="Greiter M."/>
            <person name="Giguere S."/>
            <person name="Hart K."/>
        </authorList>
    </citation>
    <scope>NUCLEOTIDE SEQUENCE</scope>
    <source>
        <strain evidence="1">Lh_17</strain>
    </source>
</reference>
<dbReference type="Proteomes" id="UP000603463">
    <property type="component" value="Unassembled WGS sequence"/>
</dbReference>
<organism evidence="1 4">
    <name type="scientific">Rhodococcus hoagii</name>
    <name type="common">Corynebacterium equii</name>
    <dbReference type="NCBI Taxonomy" id="43767"/>
    <lineage>
        <taxon>Bacteria</taxon>
        <taxon>Bacillati</taxon>
        <taxon>Actinomycetota</taxon>
        <taxon>Actinomycetes</taxon>
        <taxon>Mycobacteriales</taxon>
        <taxon>Nocardiaceae</taxon>
        <taxon>Prescottella</taxon>
    </lineage>
</organism>
<protein>
    <recommendedName>
        <fullName evidence="5">ESX-1 secretion-associated protein</fullName>
    </recommendedName>
</protein>
<name>A0A9Q5RRD7_RHOHA</name>
<dbReference type="AlphaFoldDB" id="A0A9Q5RRD7"/>
<dbReference type="Proteomes" id="UP000808906">
    <property type="component" value="Unassembled WGS sequence"/>
</dbReference>
<evidence type="ECO:0000313" key="3">
    <source>
        <dbReference type="EMBL" id="NKW40082.1"/>
    </source>
</evidence>
<dbReference type="EMBL" id="WVBC01000034">
    <property type="protein sequence ID" value="NKT81645.1"/>
    <property type="molecule type" value="Genomic_DNA"/>
</dbReference>
<evidence type="ECO:0000313" key="4">
    <source>
        <dbReference type="Proteomes" id="UP000808906"/>
    </source>
</evidence>
<sequence length="93" mass="9580">MKVDSAQLRAFASTMDDAGAAVDALDVIGPGVVLPGSAAAAACDQAVEFVEGAYLRVADRLRQTALIARGNADQYDVTESDFTTRLAAMGGDD</sequence>
<dbReference type="RefSeq" id="WP_069855987.1">
    <property type="nucleotide sequence ID" value="NZ_CP095477.1"/>
</dbReference>
<gene>
    <name evidence="1" type="ORF">GS441_17855</name>
    <name evidence="2" type="ORF">GS882_26610</name>
    <name evidence="3" type="ORF">GS947_00245</name>
</gene>
<comment type="caution">
    <text evidence="1">The sequence shown here is derived from an EMBL/GenBank/DDBJ whole genome shotgun (WGS) entry which is preliminary data.</text>
</comment>